<dbReference type="Proteomes" id="UP001157946">
    <property type="component" value="Unassembled WGS sequence"/>
</dbReference>
<accession>A0AA45WKZ1</accession>
<dbReference type="EMBL" id="FXTU01000002">
    <property type="protein sequence ID" value="SMP09511.1"/>
    <property type="molecule type" value="Genomic_DNA"/>
</dbReference>
<dbReference type="AlphaFoldDB" id="A0AA45WKZ1"/>
<gene>
    <name evidence="1" type="ORF">SAMN06265361_102104</name>
</gene>
<proteinExistence type="predicted"/>
<evidence type="ECO:0000313" key="1">
    <source>
        <dbReference type="EMBL" id="SMP09511.1"/>
    </source>
</evidence>
<comment type="caution">
    <text evidence="1">The sequence shown here is derived from an EMBL/GenBank/DDBJ whole genome shotgun (WGS) entry which is preliminary data.</text>
</comment>
<organism evidence="1 2">
    <name type="scientific">Laceyella tengchongensis</name>
    <dbReference type="NCBI Taxonomy" id="574699"/>
    <lineage>
        <taxon>Bacteria</taxon>
        <taxon>Bacillati</taxon>
        <taxon>Bacillota</taxon>
        <taxon>Bacilli</taxon>
        <taxon>Bacillales</taxon>
        <taxon>Thermoactinomycetaceae</taxon>
        <taxon>Laceyella</taxon>
    </lineage>
</organism>
<keyword evidence="2" id="KW-1185">Reference proteome</keyword>
<name>A0AA45WKZ1_9BACL</name>
<protein>
    <submittedName>
        <fullName evidence="1">Uncharacterized protein</fullName>
    </submittedName>
</protein>
<reference evidence="1" key="1">
    <citation type="submission" date="2017-05" db="EMBL/GenBank/DDBJ databases">
        <authorList>
            <person name="Varghese N."/>
            <person name="Submissions S."/>
        </authorList>
    </citation>
    <scope>NUCLEOTIDE SEQUENCE</scope>
    <source>
        <strain evidence="1">DSM 45262</strain>
    </source>
</reference>
<evidence type="ECO:0000313" key="2">
    <source>
        <dbReference type="Proteomes" id="UP001157946"/>
    </source>
</evidence>
<sequence length="113" mass="12820">MGARGLNASPFHKERHGSTGFYNRIIKKQSLDHIFKDKNDIAHWLSSFLMKTVSAELKVEPIAVMGAHEELMQKQFIYTQLFTDKIQGSLSYETSLSCNLYAKGNCVYESIVS</sequence>